<dbReference type="EMBL" id="CP073041">
    <property type="protein sequence ID" value="UXE62244.1"/>
    <property type="molecule type" value="Genomic_DNA"/>
</dbReference>
<accession>A0A977PWZ2</accession>
<dbReference type="Proteomes" id="UP001065613">
    <property type="component" value="Chromosome"/>
</dbReference>
<sequence length="365" mass="42880">MKTEKSYKLEIHLDEIFDNQPISLEDLTGKVELALTNYLENIKLDITTVNDNNKVLHHRISLEGCLQDVDECHDRLQEANILRKEPLNFYRYIDEAGEQIRYLAYPILAEIEQKIRGFISRAIVDIWGFNWWNSHPPEKIAQKTEEIYARNNKHSLLHPLECTTFESLIAIVTAKLPNWQNDQTLTVNDLSKLLEECSSVEDIKNCLQEKTKEHSYWDNVFSQYFEDVEKWKKLEKDLKGLIIRERNKVMHHRPMSFSMIRILSKKRDEIIKLIDSAKPELSDEQRVEVKQEIQEIETSRSRTYNNSSSLDLEELRKILLSSPFSSHSQELIELLSNKPSIFSINQQDLLRNLPNSATLYHTNDL</sequence>
<dbReference type="AlphaFoldDB" id="A0A977PWZ2"/>
<organism evidence="1">
    <name type="scientific">Woronichinia naegeliana WA131</name>
    <dbReference type="NCBI Taxonomy" id="2824559"/>
    <lineage>
        <taxon>Bacteria</taxon>
        <taxon>Bacillati</taxon>
        <taxon>Cyanobacteriota</taxon>
        <taxon>Cyanophyceae</taxon>
        <taxon>Synechococcales</taxon>
        <taxon>Coelosphaeriaceae</taxon>
        <taxon>Woronichinia</taxon>
    </lineage>
</organism>
<protein>
    <recommendedName>
        <fullName evidence="2">Apea-like HEPN domain-containing protein</fullName>
    </recommendedName>
</protein>
<name>A0A977PWZ2_9CYAN</name>
<gene>
    <name evidence="1" type="ORF">KA717_05320</name>
</gene>
<reference evidence="1" key="1">
    <citation type="submission" date="2021-04" db="EMBL/GenBank/DDBJ databases">
        <title>Genome sequence of Woronichinia naegeliana from Washington state freshwater lake bloom.</title>
        <authorList>
            <person name="Dreher T.W."/>
        </authorList>
    </citation>
    <scope>NUCLEOTIDE SEQUENCE</scope>
    <source>
        <strain evidence="1">WA131</strain>
    </source>
</reference>
<dbReference type="KEGG" id="wna:KA717_05320"/>
<evidence type="ECO:0008006" key="2">
    <source>
        <dbReference type="Google" id="ProtNLM"/>
    </source>
</evidence>
<evidence type="ECO:0000313" key="1">
    <source>
        <dbReference type="EMBL" id="UXE62244.1"/>
    </source>
</evidence>
<proteinExistence type="predicted"/>